<proteinExistence type="inferred from homology"/>
<sequence>MHCLPQKEKRVAVEDMREQSQMRKDTPEMSNLVIPRPGSKDHCRPHPKGAGIDVSINDCYDGSYVGNPHDLYSQTGMAFNSSGPTQRTPVTHVMVSKPKRLPPPSLSEFLEPDETDIDGPRPYISGHNRLYYHTGTCLAVRPQEIDVDSEGENDPQWLRTKTQLMIDEFTDVNEGEKDLMKMWNLHVMKHGFVGDCQISLACSMFVELHGHEVLRRNLYSNFLLHLANLFDFGLISASVVYRTITQLQRLADKGDFKPHPKCSPS</sequence>
<feature type="compositionally biased region" description="Basic and acidic residues" evidence="7">
    <location>
        <begin position="1"/>
        <end position="27"/>
    </location>
</feature>
<evidence type="ECO:0000259" key="8">
    <source>
        <dbReference type="Pfam" id="PF09733"/>
    </source>
</evidence>
<dbReference type="Pfam" id="PF09733">
    <property type="entry name" value="VEFS-Box"/>
    <property type="match status" value="1"/>
</dbReference>
<evidence type="ECO:0000256" key="4">
    <source>
        <dbReference type="ARBA" id="ARBA00022833"/>
    </source>
</evidence>
<comment type="similarity">
    <text evidence="1">Belongs to the VEFS (VRN2-EMF2-FIS2-SU(Z)12) family.</text>
</comment>
<keyword evidence="9" id="KW-1185">Reference proteome</keyword>
<feature type="domain" description="Polycomb protein VEFS-Box" evidence="8">
    <location>
        <begin position="121"/>
        <end position="239"/>
    </location>
</feature>
<protein>
    <submittedName>
        <fullName evidence="10">Polycomb protein suz12-A-like</fullName>
    </submittedName>
</protein>
<dbReference type="GeneID" id="106472316"/>
<keyword evidence="5" id="KW-0805">Transcription regulation</keyword>
<feature type="region of interest" description="Disordered" evidence="7">
    <location>
        <begin position="97"/>
        <end position="119"/>
    </location>
</feature>
<reference evidence="10" key="1">
    <citation type="submission" date="2025-08" db="UniProtKB">
        <authorList>
            <consortium name="RefSeq"/>
        </authorList>
    </citation>
    <scope>IDENTIFICATION</scope>
    <source>
        <tissue evidence="10">Muscle</tissue>
    </source>
</reference>
<dbReference type="RefSeq" id="XP_013788404.1">
    <property type="nucleotide sequence ID" value="XM_013932950.2"/>
</dbReference>
<keyword evidence="4" id="KW-0862">Zinc</keyword>
<dbReference type="InterPro" id="IPR019135">
    <property type="entry name" value="Polycomb_protein_VEFS-Box"/>
</dbReference>
<evidence type="ECO:0000256" key="1">
    <source>
        <dbReference type="ARBA" id="ARBA00007416"/>
    </source>
</evidence>
<dbReference type="PANTHER" id="PTHR22597:SF0">
    <property type="entry name" value="POLYCOMB PROTEIN SUZ12"/>
    <property type="match status" value="1"/>
</dbReference>
<feature type="region of interest" description="Disordered" evidence="7">
    <location>
        <begin position="1"/>
        <end position="46"/>
    </location>
</feature>
<evidence type="ECO:0000256" key="7">
    <source>
        <dbReference type="SAM" id="MobiDB-lite"/>
    </source>
</evidence>
<gene>
    <name evidence="10" type="primary">LOC106472316</name>
</gene>
<keyword evidence="6" id="KW-0804">Transcription</keyword>
<keyword evidence="2" id="KW-0479">Metal-binding</keyword>
<dbReference type="Proteomes" id="UP000694941">
    <property type="component" value="Unplaced"/>
</dbReference>
<evidence type="ECO:0000256" key="5">
    <source>
        <dbReference type="ARBA" id="ARBA00023015"/>
    </source>
</evidence>
<evidence type="ECO:0000313" key="9">
    <source>
        <dbReference type="Proteomes" id="UP000694941"/>
    </source>
</evidence>
<dbReference type="PANTHER" id="PTHR22597">
    <property type="entry name" value="POLYCOMB GROUP PROTEIN"/>
    <property type="match status" value="1"/>
</dbReference>
<keyword evidence="3" id="KW-0863">Zinc-finger</keyword>
<evidence type="ECO:0000313" key="10">
    <source>
        <dbReference type="RefSeq" id="XP_013788404.1"/>
    </source>
</evidence>
<evidence type="ECO:0000256" key="6">
    <source>
        <dbReference type="ARBA" id="ARBA00023163"/>
    </source>
</evidence>
<evidence type="ECO:0000256" key="2">
    <source>
        <dbReference type="ARBA" id="ARBA00022723"/>
    </source>
</evidence>
<name>A0ABM1BTK1_LIMPO</name>
<accession>A0ABM1BTK1</accession>
<dbReference type="CDD" id="cd21551">
    <property type="entry name" value="VEFS-box_SUZ12"/>
    <property type="match status" value="1"/>
</dbReference>
<organism evidence="9 10">
    <name type="scientific">Limulus polyphemus</name>
    <name type="common">Atlantic horseshoe crab</name>
    <dbReference type="NCBI Taxonomy" id="6850"/>
    <lineage>
        <taxon>Eukaryota</taxon>
        <taxon>Metazoa</taxon>
        <taxon>Ecdysozoa</taxon>
        <taxon>Arthropoda</taxon>
        <taxon>Chelicerata</taxon>
        <taxon>Merostomata</taxon>
        <taxon>Xiphosura</taxon>
        <taxon>Limulidae</taxon>
        <taxon>Limulus</taxon>
    </lineage>
</organism>
<evidence type="ECO:0000256" key="3">
    <source>
        <dbReference type="ARBA" id="ARBA00022771"/>
    </source>
</evidence>